<proteinExistence type="predicted"/>
<evidence type="ECO:0000313" key="2">
    <source>
        <dbReference type="EMBL" id="PKU33259.1"/>
    </source>
</evidence>
<sequence length="201" mass="22137">MVSARPAAALKGNKATQTDLLQRRAAVQVRGCTECPSLLQEDGKDSSCVRCEHDLTSLVAELQEEVERLRSIWECEKEMGWWSHTLPSLGKKEQEEAAGEVEDPLPSCPQAEGGAVGEDEGERRQVPVQGSRRVPSRPPPPSQVPVQNRYKPLETEDEGMESTDKGLSRELLKQPAPCIKTASVTLSCLKLTSDFIKWKAS</sequence>
<dbReference type="EMBL" id="KZ510285">
    <property type="protein sequence ID" value="PKU33259.1"/>
    <property type="molecule type" value="Genomic_DNA"/>
</dbReference>
<protein>
    <submittedName>
        <fullName evidence="2">Death-associated protein 1</fullName>
    </submittedName>
</protein>
<feature type="region of interest" description="Disordered" evidence="1">
    <location>
        <begin position="86"/>
        <end position="169"/>
    </location>
</feature>
<name>A0A2I0THI3_LIMLA</name>
<accession>A0A2I0THI3</accession>
<gene>
    <name evidence="2" type="ORF">llap_16437</name>
</gene>
<organism evidence="2 3">
    <name type="scientific">Limosa lapponica baueri</name>
    <dbReference type="NCBI Taxonomy" id="1758121"/>
    <lineage>
        <taxon>Eukaryota</taxon>
        <taxon>Metazoa</taxon>
        <taxon>Chordata</taxon>
        <taxon>Craniata</taxon>
        <taxon>Vertebrata</taxon>
        <taxon>Euteleostomi</taxon>
        <taxon>Archelosauria</taxon>
        <taxon>Archosauria</taxon>
        <taxon>Dinosauria</taxon>
        <taxon>Saurischia</taxon>
        <taxon>Theropoda</taxon>
        <taxon>Coelurosauria</taxon>
        <taxon>Aves</taxon>
        <taxon>Neognathae</taxon>
        <taxon>Neoaves</taxon>
        <taxon>Charadriiformes</taxon>
        <taxon>Scolopacidae</taxon>
        <taxon>Limosa</taxon>
    </lineage>
</organism>
<dbReference type="AlphaFoldDB" id="A0A2I0THI3"/>
<reference evidence="3" key="2">
    <citation type="submission" date="2017-12" db="EMBL/GenBank/DDBJ databases">
        <title>Genome sequence of the Bar-tailed Godwit (Limosa lapponica baueri).</title>
        <authorList>
            <person name="Lima N.C.B."/>
            <person name="Parody-Merino A.M."/>
            <person name="Battley P.F."/>
            <person name="Fidler A.E."/>
            <person name="Prosdocimi F."/>
        </authorList>
    </citation>
    <scope>NUCLEOTIDE SEQUENCE [LARGE SCALE GENOMIC DNA]</scope>
</reference>
<evidence type="ECO:0000256" key="1">
    <source>
        <dbReference type="SAM" id="MobiDB-lite"/>
    </source>
</evidence>
<reference evidence="3" key="1">
    <citation type="submission" date="2017-11" db="EMBL/GenBank/DDBJ databases">
        <authorList>
            <person name="Lima N.C."/>
            <person name="Parody-Merino A.M."/>
            <person name="Battley P.F."/>
            <person name="Fidler A.E."/>
            <person name="Prosdocimi F."/>
        </authorList>
    </citation>
    <scope>NUCLEOTIDE SEQUENCE [LARGE SCALE GENOMIC DNA]</scope>
</reference>
<keyword evidence="3" id="KW-1185">Reference proteome</keyword>
<evidence type="ECO:0000313" key="3">
    <source>
        <dbReference type="Proteomes" id="UP000233556"/>
    </source>
</evidence>
<dbReference type="Proteomes" id="UP000233556">
    <property type="component" value="Unassembled WGS sequence"/>
</dbReference>